<evidence type="ECO:0000256" key="1">
    <source>
        <dbReference type="SAM" id="Phobius"/>
    </source>
</evidence>
<gene>
    <name evidence="2" type="ORF">S06H3_17736</name>
</gene>
<keyword evidence="1" id="KW-1133">Transmembrane helix</keyword>
<keyword evidence="1" id="KW-0472">Membrane</keyword>
<comment type="caution">
    <text evidence="2">The sequence shown here is derived from an EMBL/GenBank/DDBJ whole genome shotgun (WGS) entry which is preliminary data.</text>
</comment>
<proteinExistence type="predicted"/>
<sequence>MEKQNNYMTWLLYIFSFAAGLGINMPFVNLYQNFGIFDVIILFLLPISLFGFAKISVSRKGKILGLFIALLVFWEMLSLLMASIKGIENIGPIVRLAYYGIIVFVVMGAIREEKHLRMMVYLFLLGTLVNLIGSIYLWALAPRYWFHLPMFSNEFVNRNVFYYYLVFALLSPRYLTTPFFP</sequence>
<feature type="non-terminal residue" evidence="2">
    <location>
        <position position="181"/>
    </location>
</feature>
<dbReference type="EMBL" id="BARV01008893">
    <property type="protein sequence ID" value="GAI09593.1"/>
    <property type="molecule type" value="Genomic_DNA"/>
</dbReference>
<feature type="transmembrane region" description="Helical" evidence="1">
    <location>
        <begin position="90"/>
        <end position="110"/>
    </location>
</feature>
<dbReference type="AlphaFoldDB" id="X1KSB2"/>
<feature type="transmembrane region" description="Helical" evidence="1">
    <location>
        <begin position="64"/>
        <end position="84"/>
    </location>
</feature>
<feature type="transmembrane region" description="Helical" evidence="1">
    <location>
        <begin position="122"/>
        <end position="141"/>
    </location>
</feature>
<feature type="transmembrane region" description="Helical" evidence="1">
    <location>
        <begin position="161"/>
        <end position="180"/>
    </location>
</feature>
<feature type="transmembrane region" description="Helical" evidence="1">
    <location>
        <begin position="7"/>
        <end position="28"/>
    </location>
</feature>
<keyword evidence="1" id="KW-0812">Transmembrane</keyword>
<feature type="transmembrane region" description="Helical" evidence="1">
    <location>
        <begin position="34"/>
        <end position="52"/>
    </location>
</feature>
<accession>X1KSB2</accession>
<protein>
    <submittedName>
        <fullName evidence="2">Uncharacterized protein</fullName>
    </submittedName>
</protein>
<name>X1KSB2_9ZZZZ</name>
<evidence type="ECO:0000313" key="2">
    <source>
        <dbReference type="EMBL" id="GAI09593.1"/>
    </source>
</evidence>
<reference evidence="2" key="1">
    <citation type="journal article" date="2014" name="Front. Microbiol.">
        <title>High frequency of phylogenetically diverse reductive dehalogenase-homologous genes in deep subseafloor sedimentary metagenomes.</title>
        <authorList>
            <person name="Kawai M."/>
            <person name="Futagami T."/>
            <person name="Toyoda A."/>
            <person name="Takaki Y."/>
            <person name="Nishi S."/>
            <person name="Hori S."/>
            <person name="Arai W."/>
            <person name="Tsubouchi T."/>
            <person name="Morono Y."/>
            <person name="Uchiyama I."/>
            <person name="Ito T."/>
            <person name="Fujiyama A."/>
            <person name="Inagaki F."/>
            <person name="Takami H."/>
        </authorList>
    </citation>
    <scope>NUCLEOTIDE SEQUENCE</scope>
    <source>
        <strain evidence="2">Expedition CK06-06</strain>
    </source>
</reference>
<organism evidence="2">
    <name type="scientific">marine sediment metagenome</name>
    <dbReference type="NCBI Taxonomy" id="412755"/>
    <lineage>
        <taxon>unclassified sequences</taxon>
        <taxon>metagenomes</taxon>
        <taxon>ecological metagenomes</taxon>
    </lineage>
</organism>